<dbReference type="OrthoDB" id="2050153at2"/>
<gene>
    <name evidence="4" type="primary">spoIIQ</name>
    <name evidence="4" type="ORF">J27TS8_30200</name>
</gene>
<evidence type="ECO:0000313" key="4">
    <source>
        <dbReference type="EMBL" id="GIN63027.1"/>
    </source>
</evidence>
<dbReference type="EMBL" id="BORC01000005">
    <property type="protein sequence ID" value="GIN63027.1"/>
    <property type="molecule type" value="Genomic_DNA"/>
</dbReference>
<evidence type="ECO:0000256" key="2">
    <source>
        <dbReference type="SAM" id="Phobius"/>
    </source>
</evidence>
<comment type="caution">
    <text evidence="4">The sequence shown here is derived from an EMBL/GenBank/DDBJ whole genome shotgun (WGS) entry which is preliminary data.</text>
</comment>
<dbReference type="GO" id="GO:0004222">
    <property type="term" value="F:metalloendopeptidase activity"/>
    <property type="evidence" value="ECO:0007669"/>
    <property type="project" value="TreeGrafter"/>
</dbReference>
<organism evidence="4 5">
    <name type="scientific">Robertmurraya siralis</name>
    <dbReference type="NCBI Taxonomy" id="77777"/>
    <lineage>
        <taxon>Bacteria</taxon>
        <taxon>Bacillati</taxon>
        <taxon>Bacillota</taxon>
        <taxon>Bacilli</taxon>
        <taxon>Bacillales</taxon>
        <taxon>Bacillaceae</taxon>
        <taxon>Robertmurraya</taxon>
    </lineage>
</organism>
<accession>A0A919WJW0</accession>
<dbReference type="InterPro" id="IPR011055">
    <property type="entry name" value="Dup_hybrid_motif"/>
</dbReference>
<feature type="compositionally biased region" description="Acidic residues" evidence="1">
    <location>
        <begin position="250"/>
        <end position="259"/>
    </location>
</feature>
<dbReference type="AlphaFoldDB" id="A0A919WJW0"/>
<feature type="region of interest" description="Disordered" evidence="1">
    <location>
        <begin position="232"/>
        <end position="293"/>
    </location>
</feature>
<keyword evidence="2" id="KW-0812">Transmembrane</keyword>
<dbReference type="SUPFAM" id="SSF51261">
    <property type="entry name" value="Duplicated hybrid motif"/>
    <property type="match status" value="1"/>
</dbReference>
<dbReference type="PANTHER" id="PTHR21666">
    <property type="entry name" value="PEPTIDASE-RELATED"/>
    <property type="match status" value="1"/>
</dbReference>
<protein>
    <submittedName>
        <fullName evidence="4">Stage II sporulation protein Q</fullName>
    </submittedName>
</protein>
<dbReference type="Pfam" id="PF01551">
    <property type="entry name" value="Peptidase_M23"/>
    <property type="match status" value="1"/>
</dbReference>
<proteinExistence type="predicted"/>
<keyword evidence="2" id="KW-1133">Transmembrane helix</keyword>
<dbReference type="InterPro" id="IPR016047">
    <property type="entry name" value="M23ase_b-sheet_dom"/>
</dbReference>
<feature type="compositionally biased region" description="Acidic residues" evidence="1">
    <location>
        <begin position="267"/>
        <end position="285"/>
    </location>
</feature>
<dbReference type="Gene3D" id="2.70.70.10">
    <property type="entry name" value="Glucose Permease (Domain IIA)"/>
    <property type="match status" value="1"/>
</dbReference>
<dbReference type="PANTHER" id="PTHR21666:SF291">
    <property type="entry name" value="STAGE II SPORULATION PROTEIN Q"/>
    <property type="match status" value="1"/>
</dbReference>
<dbReference type="CDD" id="cd12797">
    <property type="entry name" value="M23_peptidase"/>
    <property type="match status" value="1"/>
</dbReference>
<keyword evidence="5" id="KW-1185">Reference proteome</keyword>
<dbReference type="Proteomes" id="UP000682111">
    <property type="component" value="Unassembled WGS sequence"/>
</dbReference>
<feature type="domain" description="M23ase beta-sheet core" evidence="3">
    <location>
        <begin position="119"/>
        <end position="217"/>
    </location>
</feature>
<evidence type="ECO:0000313" key="5">
    <source>
        <dbReference type="Proteomes" id="UP000682111"/>
    </source>
</evidence>
<reference evidence="4" key="1">
    <citation type="submission" date="2021-03" db="EMBL/GenBank/DDBJ databases">
        <title>Antimicrobial resistance genes in bacteria isolated from Japanese honey, and their potential for conferring macrolide and lincosamide resistance in the American foulbrood pathogen Paenibacillus larvae.</title>
        <authorList>
            <person name="Okamoto M."/>
            <person name="Kumagai M."/>
            <person name="Kanamori H."/>
            <person name="Takamatsu D."/>
        </authorList>
    </citation>
    <scope>NUCLEOTIDE SEQUENCE</scope>
    <source>
        <strain evidence="4">J27TS8</strain>
    </source>
</reference>
<dbReference type="InterPro" id="IPR050570">
    <property type="entry name" value="Cell_wall_metabolism_enzyme"/>
</dbReference>
<evidence type="ECO:0000256" key="1">
    <source>
        <dbReference type="SAM" id="MobiDB-lite"/>
    </source>
</evidence>
<dbReference type="RefSeq" id="WP_095312027.1">
    <property type="nucleotide sequence ID" value="NZ_BORC01000005.1"/>
</dbReference>
<feature type="transmembrane region" description="Helical" evidence="2">
    <location>
        <begin position="23"/>
        <end position="43"/>
    </location>
</feature>
<name>A0A919WJW0_9BACI</name>
<sequence length="293" mass="32431">MREEEKKQSSQGSKIKRFMKKRWVYPSVYIASAAIILTAVLWFQNSNNNTTDDQIDYEATDLSSKYDEPALEVNRSMENFAMPVMDPDSVVIQKEFYDYDASEDKQEAALVFYNNTFHPNTGIDITMENGESFDVVAALSGKVTNVAEDALLGNVIEIEHDKGIVTQYQSVTDIDVKVGDQVDQGQTLAKAGKSLYNEEAGTHLHFEIRKDGIAVNPLDYFNKPLSALQEASLTENVDDSGKADESTGASEEEDVNPDNGEEKDNNDSTEDEAEEDGASSNDEETETTKSSDA</sequence>
<evidence type="ECO:0000259" key="3">
    <source>
        <dbReference type="Pfam" id="PF01551"/>
    </source>
</evidence>
<keyword evidence="2" id="KW-0472">Membrane</keyword>